<evidence type="ECO:0000256" key="1">
    <source>
        <dbReference type="SAM" id="Phobius"/>
    </source>
</evidence>
<feature type="transmembrane region" description="Helical" evidence="1">
    <location>
        <begin position="172"/>
        <end position="194"/>
    </location>
</feature>
<organism evidence="2 3">
    <name type="scientific">Rhodothermus marinus (strain ATCC 43812 / DSM 4252 / R-10)</name>
    <name type="common">Rhodothermus obamensis</name>
    <dbReference type="NCBI Taxonomy" id="518766"/>
    <lineage>
        <taxon>Bacteria</taxon>
        <taxon>Pseudomonadati</taxon>
        <taxon>Rhodothermota</taxon>
        <taxon>Rhodothermia</taxon>
        <taxon>Rhodothermales</taxon>
        <taxon>Rhodothermaceae</taxon>
        <taxon>Rhodothermus</taxon>
    </lineage>
</organism>
<feature type="transmembrane region" description="Helical" evidence="1">
    <location>
        <begin position="206"/>
        <end position="225"/>
    </location>
</feature>
<feature type="transmembrane region" description="Helical" evidence="1">
    <location>
        <begin position="142"/>
        <end position="160"/>
    </location>
</feature>
<feature type="transmembrane region" description="Helical" evidence="1">
    <location>
        <begin position="89"/>
        <end position="110"/>
    </location>
</feature>
<evidence type="ECO:0000313" key="2">
    <source>
        <dbReference type="EMBL" id="ACY49761.1"/>
    </source>
</evidence>
<dbReference type="eggNOG" id="ENOG502Z81H">
    <property type="taxonomic scope" value="Bacteria"/>
</dbReference>
<dbReference type="KEGG" id="rmr:Rmar_2903"/>
<dbReference type="Proteomes" id="UP000002221">
    <property type="component" value="Plasmid pRMAR01"/>
</dbReference>
<feature type="transmembrane region" description="Helical" evidence="1">
    <location>
        <begin position="116"/>
        <end position="135"/>
    </location>
</feature>
<reference evidence="2 3" key="1">
    <citation type="journal article" date="2009" name="Stand. Genomic Sci.">
        <title>Complete genome sequence of Rhodothermus marinus type strain (R-10).</title>
        <authorList>
            <person name="Nolan M."/>
            <person name="Tindall B.J."/>
            <person name="Pomrenke H."/>
            <person name="Lapidus A."/>
            <person name="Copeland A."/>
            <person name="Glavina Del Rio T."/>
            <person name="Lucas S."/>
            <person name="Chen F."/>
            <person name="Tice H."/>
            <person name="Cheng J.F."/>
            <person name="Saunders E."/>
            <person name="Han C."/>
            <person name="Bruce D."/>
            <person name="Goodwin L."/>
            <person name="Chain P."/>
            <person name="Pitluck S."/>
            <person name="Ovchinikova G."/>
            <person name="Pati A."/>
            <person name="Ivanova N."/>
            <person name="Mavromatis K."/>
            <person name="Chen A."/>
            <person name="Palaniappan K."/>
            <person name="Land M."/>
            <person name="Hauser L."/>
            <person name="Chang Y.J."/>
            <person name="Jeffries C.D."/>
            <person name="Brettin T."/>
            <person name="Goker M."/>
            <person name="Bristow J."/>
            <person name="Eisen J.A."/>
            <person name="Markowitz V."/>
            <person name="Hugenholtz P."/>
            <person name="Kyrpides N.C."/>
            <person name="Klenk H.P."/>
            <person name="Detter J.C."/>
        </authorList>
    </citation>
    <scope>NUCLEOTIDE SEQUENCE [LARGE SCALE GENOMIC DNA]</scope>
    <source>
        <strain evidence="3">ATCC 43812 / DSM 4252 / R-10</strain>
        <plasmid evidence="2">pRMAR01</plasmid>
    </source>
</reference>
<feature type="transmembrane region" description="Helical" evidence="1">
    <location>
        <begin position="276"/>
        <end position="296"/>
    </location>
</feature>
<keyword evidence="1" id="KW-1133">Transmembrane helix</keyword>
<feature type="transmembrane region" description="Helical" evidence="1">
    <location>
        <begin position="308"/>
        <end position="328"/>
    </location>
</feature>
<geneLocation type="plasmid" evidence="2 3">
    <name>pRMAR01</name>
</geneLocation>
<keyword evidence="3" id="KW-1185">Reference proteome</keyword>
<gene>
    <name evidence="2" type="ordered locus">Rmar_2903</name>
</gene>
<dbReference type="EMBL" id="CP001808">
    <property type="protein sequence ID" value="ACY49761.1"/>
    <property type="molecule type" value="Genomic_DNA"/>
</dbReference>
<evidence type="ECO:0000313" key="3">
    <source>
        <dbReference type="Proteomes" id="UP000002221"/>
    </source>
</evidence>
<protein>
    <recommendedName>
        <fullName evidence="4">DUF4153 domain-containing protein</fullName>
    </recommendedName>
</protein>
<accession>D0MKU7</accession>
<dbReference type="AlphaFoldDB" id="D0MKU7"/>
<feature type="transmembrane region" description="Helical" evidence="1">
    <location>
        <begin position="374"/>
        <end position="391"/>
    </location>
</feature>
<keyword evidence="1" id="KW-0812">Transmembrane</keyword>
<feature type="transmembrane region" description="Helical" evidence="1">
    <location>
        <begin position="411"/>
        <end position="433"/>
    </location>
</feature>
<proteinExistence type="predicted"/>
<evidence type="ECO:0008006" key="4">
    <source>
        <dbReference type="Google" id="ProtNLM"/>
    </source>
</evidence>
<sequence length="436" mass="49231">MKKNQKFRTVVLAADNLYQQTAMSPEARTILENLHQPERLEQLYRENPAAFRQALKEALQHRPDSETLRVWHVRLTYRPERPGFWRHPALWKVLAIALGTALLVRLPLLWLAPDWYLPRFAPMWSLLALAAYFALGRSISRRVLLAGLALTLLSALWVSFLPDETDTTVMALLHLPVLFWLYAGMVYLGGAWTLPENRCTFVRYSGALLITASLLALGGLVFSALTVGLFELVRPEAEEWYFQNIGLPGLAALPVVAAFAGELLRGRQEAFLELLARLFGPLFLAMISTFLVATLLGGKNPFLDRNFLIVFNGVLLLVLAMTVFLILLRERQRGVELQDYLNVALVALTLLIDAIALAAIFFRLTTFGLTPNRIVVLGANLLIFVHLAWIGRDYMRLLRGKADYTRLERTIGRYLPVYALWAVFVVFVLPPLFGFG</sequence>
<feature type="transmembrane region" description="Helical" evidence="1">
    <location>
        <begin position="245"/>
        <end position="264"/>
    </location>
</feature>
<dbReference type="HOGENOM" id="CLU_049023_0_0_10"/>
<name>D0MKU7_RHOM4</name>
<keyword evidence="2" id="KW-0614">Plasmid</keyword>
<feature type="transmembrane region" description="Helical" evidence="1">
    <location>
        <begin position="340"/>
        <end position="362"/>
    </location>
</feature>
<keyword evidence="1" id="KW-0472">Membrane</keyword>